<dbReference type="OrthoDB" id="1792996at2"/>
<name>A0A1G7XSW0_9FIRM</name>
<evidence type="ECO:0000313" key="1">
    <source>
        <dbReference type="EMBL" id="SDG86790.1"/>
    </source>
</evidence>
<evidence type="ECO:0008006" key="3">
    <source>
        <dbReference type="Google" id="ProtNLM"/>
    </source>
</evidence>
<sequence>MEVSGISAPSSVNAAALLSKFQLGERLLVEVMNISGKGEGSIRVKGQNLNALLETSTQVGEKFWVKVGNLNEGGLLLIREPIPGKLKDSLSVPPQVQQINERGLPNNQTIVALVKTFPTTTLEVFSALFGSMQGTSLNNELLTYLKKAIPQWSSLSGDNGKDELLRSLKKLGLNYEHRIHNMLKLDQPAKEIEKQSLLDTFKGVLLKAIQSQDNEDRNDSDNPLVQMLQKITGQQMWLKTGALDSAYLILHLPLLNHEQLIPAQIAIESSRKGSKMDEHHCRIAILVQTQELGEIGIDAFFNENIFTCKVLSDDSLLPRLLEVAIPETKEKFIKLGFQLERVESGELRQNLEFLNFLHGSRRSGVDILR</sequence>
<dbReference type="AlphaFoldDB" id="A0A1G7XSW0"/>
<dbReference type="EMBL" id="FNCP01000007">
    <property type="protein sequence ID" value="SDG86790.1"/>
    <property type="molecule type" value="Genomic_DNA"/>
</dbReference>
<protein>
    <recommendedName>
        <fullName evidence="3">Hook-length control protein FliK</fullName>
    </recommendedName>
</protein>
<dbReference type="RefSeq" id="WP_092332039.1">
    <property type="nucleotide sequence ID" value="NZ_FNCP01000007.1"/>
</dbReference>
<organism evidence="1 2">
    <name type="scientific">Desulfosporosinus hippei DSM 8344</name>
    <dbReference type="NCBI Taxonomy" id="1121419"/>
    <lineage>
        <taxon>Bacteria</taxon>
        <taxon>Bacillati</taxon>
        <taxon>Bacillota</taxon>
        <taxon>Clostridia</taxon>
        <taxon>Eubacteriales</taxon>
        <taxon>Desulfitobacteriaceae</taxon>
        <taxon>Desulfosporosinus</taxon>
    </lineage>
</organism>
<proteinExistence type="predicted"/>
<evidence type="ECO:0000313" key="2">
    <source>
        <dbReference type="Proteomes" id="UP000198656"/>
    </source>
</evidence>
<dbReference type="STRING" id="1121419.SAMN05443529_10776"/>
<gene>
    <name evidence="1" type="ORF">SAMN05443529_10776</name>
</gene>
<keyword evidence="2" id="KW-1185">Reference proteome</keyword>
<reference evidence="2" key="1">
    <citation type="submission" date="2016-10" db="EMBL/GenBank/DDBJ databases">
        <authorList>
            <person name="Varghese N."/>
            <person name="Submissions S."/>
        </authorList>
    </citation>
    <scope>NUCLEOTIDE SEQUENCE [LARGE SCALE GENOMIC DNA]</scope>
    <source>
        <strain evidence="2">DSM 8344</strain>
    </source>
</reference>
<accession>A0A1G7XSW0</accession>
<dbReference type="Proteomes" id="UP000198656">
    <property type="component" value="Unassembled WGS sequence"/>
</dbReference>